<feature type="domain" description="Cyclic nucleotide-binding" evidence="2">
    <location>
        <begin position="453"/>
        <end position="567"/>
    </location>
</feature>
<feature type="compositionally biased region" description="Basic and acidic residues" evidence="1">
    <location>
        <begin position="659"/>
        <end position="677"/>
    </location>
</feature>
<organism evidence="3 4">
    <name type="scientific">Batillaria attramentaria</name>
    <dbReference type="NCBI Taxonomy" id="370345"/>
    <lineage>
        <taxon>Eukaryota</taxon>
        <taxon>Metazoa</taxon>
        <taxon>Spiralia</taxon>
        <taxon>Lophotrochozoa</taxon>
        <taxon>Mollusca</taxon>
        <taxon>Gastropoda</taxon>
        <taxon>Caenogastropoda</taxon>
        <taxon>Sorbeoconcha</taxon>
        <taxon>Cerithioidea</taxon>
        <taxon>Batillariidae</taxon>
        <taxon>Batillaria</taxon>
    </lineage>
</organism>
<reference evidence="3 4" key="1">
    <citation type="journal article" date="2023" name="Sci. Data">
        <title>Genome assembly of the Korean intertidal mud-creeper Batillaria attramentaria.</title>
        <authorList>
            <person name="Patra A.K."/>
            <person name="Ho P.T."/>
            <person name="Jun S."/>
            <person name="Lee S.J."/>
            <person name="Kim Y."/>
            <person name="Won Y.J."/>
        </authorList>
    </citation>
    <scope>NUCLEOTIDE SEQUENCE [LARGE SCALE GENOMIC DNA]</scope>
    <source>
        <strain evidence="3">Wonlab-2016</strain>
    </source>
</reference>
<dbReference type="Gene3D" id="2.60.120.10">
    <property type="entry name" value="Jelly Rolls"/>
    <property type="match status" value="2"/>
</dbReference>
<feature type="compositionally biased region" description="Basic and acidic residues" evidence="1">
    <location>
        <begin position="1"/>
        <end position="21"/>
    </location>
</feature>
<protein>
    <recommendedName>
        <fullName evidence="2">Cyclic nucleotide-binding domain-containing protein</fullName>
    </recommendedName>
</protein>
<feature type="compositionally biased region" description="Basic and acidic residues" evidence="1">
    <location>
        <begin position="952"/>
        <end position="965"/>
    </location>
</feature>
<dbReference type="InterPro" id="IPR018490">
    <property type="entry name" value="cNMP-bd_dom_sf"/>
</dbReference>
<dbReference type="AlphaFoldDB" id="A0ABD0M9F0"/>
<gene>
    <name evidence="3" type="ORF">BaRGS_00000020</name>
</gene>
<feature type="region of interest" description="Disordered" evidence="1">
    <location>
        <begin position="841"/>
        <end position="1044"/>
    </location>
</feature>
<evidence type="ECO:0000313" key="3">
    <source>
        <dbReference type="EMBL" id="KAK7508454.1"/>
    </source>
</evidence>
<evidence type="ECO:0000256" key="1">
    <source>
        <dbReference type="SAM" id="MobiDB-lite"/>
    </source>
</evidence>
<dbReference type="Proteomes" id="UP001519460">
    <property type="component" value="Unassembled WGS sequence"/>
</dbReference>
<feature type="compositionally biased region" description="Low complexity" evidence="1">
    <location>
        <begin position="199"/>
        <end position="218"/>
    </location>
</feature>
<proteinExistence type="predicted"/>
<feature type="region of interest" description="Disordered" evidence="1">
    <location>
        <begin position="137"/>
        <end position="168"/>
    </location>
</feature>
<dbReference type="PROSITE" id="PS50042">
    <property type="entry name" value="CNMP_BINDING_3"/>
    <property type="match status" value="1"/>
</dbReference>
<feature type="region of interest" description="Disordered" evidence="1">
    <location>
        <begin position="1"/>
        <end position="44"/>
    </location>
</feature>
<feature type="region of interest" description="Disordered" evidence="1">
    <location>
        <begin position="318"/>
        <end position="349"/>
    </location>
</feature>
<dbReference type="InterPro" id="IPR014710">
    <property type="entry name" value="RmlC-like_jellyroll"/>
</dbReference>
<comment type="caution">
    <text evidence="3">The sequence shown here is derived from an EMBL/GenBank/DDBJ whole genome shotgun (WGS) entry which is preliminary data.</text>
</comment>
<feature type="region of interest" description="Disordered" evidence="1">
    <location>
        <begin position="656"/>
        <end position="677"/>
    </location>
</feature>
<evidence type="ECO:0000259" key="2">
    <source>
        <dbReference type="PROSITE" id="PS50042"/>
    </source>
</evidence>
<dbReference type="CDD" id="cd00038">
    <property type="entry name" value="CAP_ED"/>
    <property type="match status" value="1"/>
</dbReference>
<name>A0ABD0M9F0_9CAEN</name>
<dbReference type="SUPFAM" id="SSF51206">
    <property type="entry name" value="cAMP-binding domain-like"/>
    <property type="match status" value="2"/>
</dbReference>
<dbReference type="InterPro" id="IPR000595">
    <property type="entry name" value="cNMP-bd_dom"/>
</dbReference>
<feature type="compositionally biased region" description="Polar residues" evidence="1">
    <location>
        <begin position="916"/>
        <end position="926"/>
    </location>
</feature>
<evidence type="ECO:0000313" key="4">
    <source>
        <dbReference type="Proteomes" id="UP001519460"/>
    </source>
</evidence>
<dbReference type="PANTHER" id="PTHR23011:SF43">
    <property type="entry name" value="CYCLIC NUCLEOTIDE-BINDING DOMAIN-CONTAINING PROTEIN 2"/>
    <property type="match status" value="1"/>
</dbReference>
<feature type="region of interest" description="Disordered" evidence="1">
    <location>
        <begin position="191"/>
        <end position="218"/>
    </location>
</feature>
<sequence>MRLDIEIVGERCKPKPQDRLPDTSASPPPYSPAQRPSTPDTLSGEDHACVANYFGYDGVADSRHFVVTGRHAVRRRPATVGAKEPPSYPYMWSRTPVHSRGATPRRRLPDDSISAARFEKGKRILISYFDKQGHVHAQPRSAMLSRSSLKERNGCTDPNNNHVTETESTVSISAITNRLYHRSRNGSAVEKAFTHDSHPSSSSTEGSPTEESYYAATSSLTKASSTTTSMPSLNRSQPFLITTPISTTDMSASASHPSQNGDTSFSTAAGEFHLRPITTSPGKRVHFNVDDSVKERLRTVYAARRAYSASGGRWVVTGPMDAPRGRSRRWRRPTAAPQVSAEARDENAPPPVSRMYRKFRMVGLIAMTLVRLQAAIVVNSLDRTVRSASEIQWRTLYGEQEAEKLAFNKSLFSRERISTKMPRWALRIFEVAPEERTEQDCRRLHALFRGMRSFGKFTEQIQLSLCRAFSYTCVGESRIVLRRGHIGHNFYFVYSGSVFVNVQDVDSDGNPFIKTEELALLQDIRRTATISVRETCELLVVDKDVFAKVCPKIFEKELMEKQNFISRLPLFSSKWWGAEDLRSLCMEAQIQEYKINKIVVEDNTIDDWLYICMEGKCQIIRCLSLEAGQDEPTPGRSREPSVVLSEEIIELLASATGARKKEERESEDNEKSESSKEKLLSSLGLEYLHTGKRRGAFIEEVEAEERRKALMASSGPMTLTSLMAQQQREGKTGLVYLNVGSLEAEGVFDMSSLIKAPVRKSNSTLLLVSSGARMLRLKKKSFHNLASPQAVEHTRTLISKEPMPSEAALLDSYKKMVTWDQYKHEVIKDVMKSRDIRGAAAYRDDSGTPQTEVDVRNSLERSQTSHRLLNALNRFTDVEKKRKKRQGQPPGEGQSQGEGQPQGEGHTQGESDEQGKNSGTTTMSEGDNNNDTTRRDSNSVSETNKPIFPVVELDHDPSKSEETPRGQEAPLHHLGMVPEEKDLDEDETKRPSAVIVRRRSSVGSHNRPLVSGETAFVMRRRSSSSNAPKVSLIVESDLSSSPEQ</sequence>
<dbReference type="EMBL" id="JACVVK020000001">
    <property type="protein sequence ID" value="KAK7508454.1"/>
    <property type="molecule type" value="Genomic_DNA"/>
</dbReference>
<feature type="compositionally biased region" description="Polar residues" evidence="1">
    <location>
        <begin position="156"/>
        <end position="168"/>
    </location>
</feature>
<accession>A0ABD0M9F0</accession>
<dbReference type="PANTHER" id="PTHR23011">
    <property type="entry name" value="CYCLIC NUCLEOTIDE-BINDING DOMAIN CONTAINING PROTEIN"/>
    <property type="match status" value="1"/>
</dbReference>
<keyword evidence="4" id="KW-1185">Reference proteome</keyword>